<evidence type="ECO:0000256" key="9">
    <source>
        <dbReference type="ARBA" id="ARBA00023136"/>
    </source>
</evidence>
<keyword evidence="7 10" id="KW-0653">Protein transport</keyword>
<evidence type="ECO:0000256" key="4">
    <source>
        <dbReference type="ARBA" id="ARBA00022475"/>
    </source>
</evidence>
<comment type="subcellular location">
    <subcellularLocation>
        <location evidence="1">Cell inner membrane</location>
        <topology evidence="1">Single-pass membrane protein</topology>
    </subcellularLocation>
</comment>
<comment type="caution">
    <text evidence="12">The sequence shown here is derived from an EMBL/GenBank/DDBJ whole genome shotgun (WGS) entry which is preliminary data.</text>
</comment>
<keyword evidence="6 11" id="KW-0812">Transmembrane</keyword>
<evidence type="ECO:0000313" key="13">
    <source>
        <dbReference type="Proteomes" id="UP001231616"/>
    </source>
</evidence>
<dbReference type="SUPFAM" id="SSF103054">
    <property type="entry name" value="General secretion pathway protein M, EpsM"/>
    <property type="match status" value="1"/>
</dbReference>
<keyword evidence="8 11" id="KW-1133">Transmembrane helix</keyword>
<keyword evidence="13" id="KW-1185">Reference proteome</keyword>
<comment type="function">
    <text evidence="10">Inner membrane component of the type II secretion system required for the energy-dependent secretion of extracellular factors such as proteases and toxins from the periplasm.</text>
</comment>
<organism evidence="12 13">
    <name type="scientific">Alkalimonas collagenimarina</name>
    <dbReference type="NCBI Taxonomy" id="400390"/>
    <lineage>
        <taxon>Bacteria</taxon>
        <taxon>Pseudomonadati</taxon>
        <taxon>Pseudomonadota</taxon>
        <taxon>Gammaproteobacteria</taxon>
        <taxon>Alkalimonas</taxon>
    </lineage>
</organism>
<sequence>MKQQLNQWWQSLQQREQRLVLVCGIAIAVFLFYWLIWQPVHQAKASNQRALQQAEQQLLWLHSVLPQLQQSGVSVERSSGSLSQILTNSARQYGIRVNRMQPQNEQMQLVLDDVAFEQLLRWLHDLHYQHGLRLVNLDVSLSNQPGIVQVRRILVE</sequence>
<evidence type="ECO:0000256" key="1">
    <source>
        <dbReference type="ARBA" id="ARBA00004377"/>
    </source>
</evidence>
<evidence type="ECO:0000256" key="7">
    <source>
        <dbReference type="ARBA" id="ARBA00022927"/>
    </source>
</evidence>
<evidence type="ECO:0000256" key="11">
    <source>
        <dbReference type="SAM" id="Phobius"/>
    </source>
</evidence>
<keyword evidence="9 10" id="KW-0472">Membrane</keyword>
<dbReference type="InterPro" id="IPR007690">
    <property type="entry name" value="T2SS_GspM"/>
</dbReference>
<dbReference type="Gene3D" id="3.30.1360.100">
    <property type="entry name" value="General secretion pathway protein M, EpsM"/>
    <property type="match status" value="1"/>
</dbReference>
<accession>A0ABT9GXB9</accession>
<dbReference type="Proteomes" id="UP001231616">
    <property type="component" value="Unassembled WGS sequence"/>
</dbReference>
<protein>
    <recommendedName>
        <fullName evidence="10">Type II secretion system protein M</fullName>
        <shortName evidence="10">T2SS protein M</shortName>
    </recommendedName>
    <alternativeName>
        <fullName evidence="10">General secretion pathway protein M</fullName>
    </alternativeName>
</protein>
<keyword evidence="4 10" id="KW-1003">Cell membrane</keyword>
<keyword evidence="3 10" id="KW-0813">Transport</keyword>
<evidence type="ECO:0000256" key="8">
    <source>
        <dbReference type="ARBA" id="ARBA00022989"/>
    </source>
</evidence>
<feature type="transmembrane region" description="Helical" evidence="11">
    <location>
        <begin position="20"/>
        <end position="37"/>
    </location>
</feature>
<evidence type="ECO:0000256" key="10">
    <source>
        <dbReference type="PIRNR" id="PIRNR006291"/>
    </source>
</evidence>
<proteinExistence type="inferred from homology"/>
<gene>
    <name evidence="12" type="ORF">Q3O60_05400</name>
</gene>
<dbReference type="EMBL" id="JAUZVZ010000006">
    <property type="protein sequence ID" value="MDP4535613.1"/>
    <property type="molecule type" value="Genomic_DNA"/>
</dbReference>
<evidence type="ECO:0000256" key="2">
    <source>
        <dbReference type="ARBA" id="ARBA00010637"/>
    </source>
</evidence>
<dbReference type="InterPro" id="IPR023229">
    <property type="entry name" value="T2SS_M_periplasmic_sf"/>
</dbReference>
<dbReference type="RefSeq" id="WP_305892880.1">
    <property type="nucleotide sequence ID" value="NZ_JAUZVZ010000006.1"/>
</dbReference>
<evidence type="ECO:0000256" key="5">
    <source>
        <dbReference type="ARBA" id="ARBA00022519"/>
    </source>
</evidence>
<evidence type="ECO:0000313" key="12">
    <source>
        <dbReference type="EMBL" id="MDP4535613.1"/>
    </source>
</evidence>
<evidence type="ECO:0000256" key="3">
    <source>
        <dbReference type="ARBA" id="ARBA00022448"/>
    </source>
</evidence>
<reference evidence="12 13" key="1">
    <citation type="submission" date="2023-08" db="EMBL/GenBank/DDBJ databases">
        <authorList>
            <person name="Joshi A."/>
            <person name="Thite S."/>
        </authorList>
    </citation>
    <scope>NUCLEOTIDE SEQUENCE [LARGE SCALE GENOMIC DNA]</scope>
    <source>
        <strain evidence="12 13">AC40</strain>
    </source>
</reference>
<keyword evidence="5 10" id="KW-0997">Cell inner membrane</keyword>
<comment type="similarity">
    <text evidence="2 10">Belongs to the GSP M family.</text>
</comment>
<name>A0ABT9GXB9_9GAMM</name>
<evidence type="ECO:0000256" key="6">
    <source>
        <dbReference type="ARBA" id="ARBA00022692"/>
    </source>
</evidence>
<dbReference type="PIRSF" id="PIRSF006291">
    <property type="entry name" value="GspM"/>
    <property type="match status" value="1"/>
</dbReference>
<dbReference type="Pfam" id="PF04612">
    <property type="entry name" value="T2SSM"/>
    <property type="match status" value="1"/>
</dbReference>